<keyword evidence="3 9" id="KW-0808">Transferase</keyword>
<feature type="transmembrane region" description="Helical" evidence="7">
    <location>
        <begin position="68"/>
        <end position="91"/>
    </location>
</feature>
<feature type="transmembrane region" description="Helical" evidence="7">
    <location>
        <begin position="112"/>
        <end position="129"/>
    </location>
</feature>
<protein>
    <submittedName>
        <fullName evidence="9">Sugar transferase</fullName>
    </submittedName>
</protein>
<evidence type="ECO:0000313" key="9">
    <source>
        <dbReference type="EMBL" id="AXH98038.1"/>
    </source>
</evidence>
<dbReference type="Pfam" id="PF02397">
    <property type="entry name" value="Bac_transf"/>
    <property type="match status" value="1"/>
</dbReference>
<dbReference type="EMBL" id="CP031229">
    <property type="protein sequence ID" value="AXH98038.1"/>
    <property type="molecule type" value="Genomic_DNA"/>
</dbReference>
<evidence type="ECO:0000313" key="10">
    <source>
        <dbReference type="Proteomes" id="UP000253790"/>
    </source>
</evidence>
<feature type="domain" description="Bacterial sugar transferase" evidence="8">
    <location>
        <begin position="300"/>
        <end position="487"/>
    </location>
</feature>
<evidence type="ECO:0000256" key="5">
    <source>
        <dbReference type="ARBA" id="ARBA00022989"/>
    </source>
</evidence>
<evidence type="ECO:0000256" key="7">
    <source>
        <dbReference type="SAM" id="Phobius"/>
    </source>
</evidence>
<dbReference type="PANTHER" id="PTHR30576">
    <property type="entry name" value="COLANIC BIOSYNTHESIS UDP-GLUCOSE LIPID CARRIER TRANSFERASE"/>
    <property type="match status" value="1"/>
</dbReference>
<name>A0A345NSN0_9MICO</name>
<sequence>MGAASRLASLFVVPEVWTRQRDAPSRARRYLDRYLLTLRSVDTLAVIFAVLCAQFVRFGGEKPPLSGFALVDYTGVSAALTVSWVTVLHLVHAYDGRLVGHGVQEYSKMLRGSVWLFAALSITAYAFQLDVARGYVLVAFPLGTAILLLGRWLSRRWLIRRRREGLLCDQVLLVGDRDHVAGLASALGRAPGAGYHVVGACVDGGTGTAAGVPVLGTEAEVLGRAIELGVDVIAVSSSADLGPDGLRRLGWALEGTGIDLVVAPGIMEVAGPRVLTRPVEGLPLMHVESPSFSGPRLTLKNMMDRIAALLLLLLLSPVVLGVAWWVWLDDRGPVLFRQVRVGQDGRTFGMWKFRSMVVDAEKRVSSLMSFNEAAGPLFKVRKDPRVTRAGRVIRKYSLDELPQLFNVLSGDMSLVGPRPPLPREVAEYELATRRRLLVKPGLTGLWQISGRSDLSWEEAVRLDLYYVENWSPLLDFLILLRTVGVVLRPRSNGAY</sequence>
<dbReference type="NCBIfam" id="TIGR03025">
    <property type="entry name" value="EPS_sugtrans"/>
    <property type="match status" value="1"/>
</dbReference>
<dbReference type="OrthoDB" id="9808602at2"/>
<evidence type="ECO:0000256" key="6">
    <source>
        <dbReference type="ARBA" id="ARBA00023136"/>
    </source>
</evidence>
<proteinExistence type="inferred from homology"/>
<keyword evidence="5 7" id="KW-1133">Transmembrane helix</keyword>
<evidence type="ECO:0000256" key="3">
    <source>
        <dbReference type="ARBA" id="ARBA00022679"/>
    </source>
</evidence>
<comment type="similarity">
    <text evidence="2">Belongs to the bacterial sugar transferase family.</text>
</comment>
<dbReference type="AlphaFoldDB" id="A0A345NSN0"/>
<keyword evidence="6 7" id="KW-0472">Membrane</keyword>
<feature type="transmembrane region" description="Helical" evidence="7">
    <location>
        <begin position="135"/>
        <end position="153"/>
    </location>
</feature>
<evidence type="ECO:0000256" key="2">
    <source>
        <dbReference type="ARBA" id="ARBA00006464"/>
    </source>
</evidence>
<feature type="transmembrane region" description="Helical" evidence="7">
    <location>
        <begin position="306"/>
        <end position="327"/>
    </location>
</feature>
<dbReference type="InterPro" id="IPR003362">
    <property type="entry name" value="Bact_transf"/>
</dbReference>
<dbReference type="Proteomes" id="UP000253790">
    <property type="component" value="Chromosome"/>
</dbReference>
<dbReference type="RefSeq" id="WP_114930988.1">
    <property type="nucleotide sequence ID" value="NZ_CP031229.1"/>
</dbReference>
<evidence type="ECO:0000256" key="4">
    <source>
        <dbReference type="ARBA" id="ARBA00022692"/>
    </source>
</evidence>
<dbReference type="KEGG" id="orn:DV701_09720"/>
<keyword evidence="4 7" id="KW-0812">Transmembrane</keyword>
<dbReference type="GO" id="GO:0016020">
    <property type="term" value="C:membrane"/>
    <property type="evidence" value="ECO:0007669"/>
    <property type="project" value="UniProtKB-SubCell"/>
</dbReference>
<dbReference type="GO" id="GO:0016780">
    <property type="term" value="F:phosphotransferase activity, for other substituted phosphate groups"/>
    <property type="evidence" value="ECO:0007669"/>
    <property type="project" value="TreeGrafter"/>
</dbReference>
<evidence type="ECO:0000256" key="1">
    <source>
        <dbReference type="ARBA" id="ARBA00004141"/>
    </source>
</evidence>
<feature type="transmembrane region" description="Helical" evidence="7">
    <location>
        <begin position="36"/>
        <end position="56"/>
    </location>
</feature>
<keyword evidence="10" id="KW-1185">Reference proteome</keyword>
<dbReference type="InterPro" id="IPR017475">
    <property type="entry name" value="EPS_sugar_tfrase"/>
</dbReference>
<accession>A0A345NSN0</accession>
<reference evidence="9 10" key="1">
    <citation type="submission" date="2018-07" db="EMBL/GenBank/DDBJ databases">
        <title>Complete genome sequencing of Ornithinimicrobium sp. AMA3305.</title>
        <authorList>
            <person name="Bae J.-W."/>
        </authorList>
    </citation>
    <scope>NUCLEOTIDE SEQUENCE [LARGE SCALE GENOMIC DNA]</scope>
    <source>
        <strain evidence="9 10">AMA3305</strain>
    </source>
</reference>
<organism evidence="9 10">
    <name type="scientific">Ornithinimicrobium avium</name>
    <dbReference type="NCBI Taxonomy" id="2283195"/>
    <lineage>
        <taxon>Bacteria</taxon>
        <taxon>Bacillati</taxon>
        <taxon>Actinomycetota</taxon>
        <taxon>Actinomycetes</taxon>
        <taxon>Micrococcales</taxon>
        <taxon>Ornithinimicrobiaceae</taxon>
        <taxon>Ornithinimicrobium</taxon>
    </lineage>
</organism>
<gene>
    <name evidence="9" type="ORF">DV701_09720</name>
</gene>
<dbReference type="PANTHER" id="PTHR30576:SF10">
    <property type="entry name" value="SLL5057 PROTEIN"/>
    <property type="match status" value="1"/>
</dbReference>
<evidence type="ECO:0000259" key="8">
    <source>
        <dbReference type="Pfam" id="PF02397"/>
    </source>
</evidence>
<comment type="subcellular location">
    <subcellularLocation>
        <location evidence="1">Membrane</location>
        <topology evidence="1">Multi-pass membrane protein</topology>
    </subcellularLocation>
</comment>